<name>A0A1G8SFB5_9ACTN</name>
<feature type="compositionally biased region" description="Low complexity" evidence="3">
    <location>
        <begin position="60"/>
        <end position="71"/>
    </location>
</feature>
<proteinExistence type="predicted"/>
<dbReference type="Gene3D" id="3.20.20.370">
    <property type="entry name" value="Glycoside hydrolase/deacetylase"/>
    <property type="match status" value="1"/>
</dbReference>
<dbReference type="InterPro" id="IPR011330">
    <property type="entry name" value="Glyco_hydro/deAcase_b/a-brl"/>
</dbReference>
<dbReference type="InterPro" id="IPR050248">
    <property type="entry name" value="Polysacc_deacetylase_ArnD"/>
</dbReference>
<protein>
    <submittedName>
        <fullName evidence="5">Peptidoglycan/xylan/chitin deacetylase, PgdA/CDA1 family</fullName>
    </submittedName>
</protein>
<dbReference type="SUPFAM" id="SSF88713">
    <property type="entry name" value="Glycoside hydrolase/deacetylase"/>
    <property type="match status" value="1"/>
</dbReference>
<dbReference type="PROSITE" id="PS51677">
    <property type="entry name" value="NODB"/>
    <property type="match status" value="1"/>
</dbReference>
<organism evidence="5 6">
    <name type="scientific">Nonomuraea maritima</name>
    <dbReference type="NCBI Taxonomy" id="683260"/>
    <lineage>
        <taxon>Bacteria</taxon>
        <taxon>Bacillati</taxon>
        <taxon>Actinomycetota</taxon>
        <taxon>Actinomycetes</taxon>
        <taxon>Streptosporangiales</taxon>
        <taxon>Streptosporangiaceae</taxon>
        <taxon>Nonomuraea</taxon>
    </lineage>
</organism>
<dbReference type="PANTHER" id="PTHR10587:SF133">
    <property type="entry name" value="CHITIN DEACETYLASE 1-RELATED"/>
    <property type="match status" value="1"/>
</dbReference>
<dbReference type="GO" id="GO:0016020">
    <property type="term" value="C:membrane"/>
    <property type="evidence" value="ECO:0007669"/>
    <property type="project" value="TreeGrafter"/>
</dbReference>
<evidence type="ECO:0000313" key="5">
    <source>
        <dbReference type="EMBL" id="SDJ27854.1"/>
    </source>
</evidence>
<evidence type="ECO:0000256" key="3">
    <source>
        <dbReference type="SAM" id="MobiDB-lite"/>
    </source>
</evidence>
<dbReference type="RefSeq" id="WP_090758708.1">
    <property type="nucleotide sequence ID" value="NZ_FNFB01000001.1"/>
</dbReference>
<dbReference type="EMBL" id="FNFB01000001">
    <property type="protein sequence ID" value="SDJ27854.1"/>
    <property type="molecule type" value="Genomic_DNA"/>
</dbReference>
<sequence length="285" mass="31267">MDSHTSARRRRKHLIGIVALATCLVATYSSALLTRPAASASTELPEDDPPIGPESGPEGAASTPTAAPDASAETKAGPPELGERVDCRHVKCVALTFDDGPGPYTSALLRELAAHRALGTFFVVGRNVAEHPDILRETYLEGHEIGSHTWSHADLTRLSAAGIRKELSRTDHAIKAAIGITPQLVRPPYGAFNKFVLRQMRRPLVMWDVDTLDWQLRDRAKVTRKALKLVRPGSIILFHDIHLSTVRAMPHVLDTLSKRGYHFVTVSQLFDGKTPDVAYARDPRL</sequence>
<evidence type="ECO:0000259" key="4">
    <source>
        <dbReference type="PROSITE" id="PS51677"/>
    </source>
</evidence>
<feature type="region of interest" description="Disordered" evidence="3">
    <location>
        <begin position="38"/>
        <end position="82"/>
    </location>
</feature>
<dbReference type="PANTHER" id="PTHR10587">
    <property type="entry name" value="GLYCOSYL TRANSFERASE-RELATED"/>
    <property type="match status" value="1"/>
</dbReference>
<dbReference type="InterPro" id="IPR002509">
    <property type="entry name" value="NODB_dom"/>
</dbReference>
<keyword evidence="2" id="KW-0378">Hydrolase</keyword>
<dbReference type="Pfam" id="PF01522">
    <property type="entry name" value="Polysacc_deac_1"/>
    <property type="match status" value="1"/>
</dbReference>
<evidence type="ECO:0000256" key="1">
    <source>
        <dbReference type="ARBA" id="ARBA00022723"/>
    </source>
</evidence>
<dbReference type="CDD" id="cd10954">
    <property type="entry name" value="CE4_CtAXE_like"/>
    <property type="match status" value="1"/>
</dbReference>
<dbReference type="AlphaFoldDB" id="A0A1G8SFB5"/>
<dbReference type="GO" id="GO:0016810">
    <property type="term" value="F:hydrolase activity, acting on carbon-nitrogen (but not peptide) bonds"/>
    <property type="evidence" value="ECO:0007669"/>
    <property type="project" value="InterPro"/>
</dbReference>
<dbReference type="GO" id="GO:0005975">
    <property type="term" value="P:carbohydrate metabolic process"/>
    <property type="evidence" value="ECO:0007669"/>
    <property type="project" value="InterPro"/>
</dbReference>
<dbReference type="GO" id="GO:0046872">
    <property type="term" value="F:metal ion binding"/>
    <property type="evidence" value="ECO:0007669"/>
    <property type="project" value="UniProtKB-KW"/>
</dbReference>
<accession>A0A1G8SFB5</accession>
<reference evidence="5 6" key="1">
    <citation type="submission" date="2016-10" db="EMBL/GenBank/DDBJ databases">
        <authorList>
            <person name="de Groot N.N."/>
        </authorList>
    </citation>
    <scope>NUCLEOTIDE SEQUENCE [LARGE SCALE GENOMIC DNA]</scope>
    <source>
        <strain evidence="5 6">CGMCC 4.5681</strain>
    </source>
</reference>
<evidence type="ECO:0000256" key="2">
    <source>
        <dbReference type="ARBA" id="ARBA00022801"/>
    </source>
</evidence>
<gene>
    <name evidence="5" type="ORF">SAMN05421874_101291</name>
</gene>
<dbReference type="Proteomes" id="UP000198683">
    <property type="component" value="Unassembled WGS sequence"/>
</dbReference>
<keyword evidence="6" id="KW-1185">Reference proteome</keyword>
<dbReference type="STRING" id="683260.SAMN05421874_101291"/>
<evidence type="ECO:0000313" key="6">
    <source>
        <dbReference type="Proteomes" id="UP000198683"/>
    </source>
</evidence>
<feature type="domain" description="NodB homology" evidence="4">
    <location>
        <begin position="91"/>
        <end position="264"/>
    </location>
</feature>
<keyword evidence="1" id="KW-0479">Metal-binding</keyword>